<dbReference type="Proteomes" id="UP000244334">
    <property type="component" value="Unassembled WGS sequence"/>
</dbReference>
<organism evidence="2 3">
    <name type="scientific">Candidatus Erwinia dacicola</name>
    <dbReference type="NCBI Taxonomy" id="252393"/>
    <lineage>
        <taxon>Bacteria</taxon>
        <taxon>Pseudomonadati</taxon>
        <taxon>Pseudomonadota</taxon>
        <taxon>Gammaproteobacteria</taxon>
        <taxon>Enterobacterales</taxon>
        <taxon>Erwiniaceae</taxon>
        <taxon>Erwinia</taxon>
    </lineage>
</organism>
<evidence type="ECO:0000313" key="2">
    <source>
        <dbReference type="EMBL" id="RAP72988.1"/>
    </source>
</evidence>
<dbReference type="AlphaFoldDB" id="A0A328TR92"/>
<protein>
    <submittedName>
        <fullName evidence="2">Uncharacterized protein</fullName>
    </submittedName>
</protein>
<reference evidence="2" key="1">
    <citation type="submission" date="2018-04" db="EMBL/GenBank/DDBJ databases">
        <title>Genomes of the Obligate Erwinia dacicola and Facultative Enterobacter sp. OLF Endosymbionts of the Olive Fruit fly, Bactrocera oleae.</title>
        <authorList>
            <person name="Estes A.M."/>
            <person name="Hearn D.J."/>
            <person name="Agarwal S."/>
            <person name="Pierson E.A."/>
            <person name="Dunning-Hotopp J.C."/>
        </authorList>
    </citation>
    <scope>NUCLEOTIDE SEQUENCE [LARGE SCALE GENOMIC DNA]</scope>
    <source>
        <strain evidence="2">Oroville</strain>
    </source>
</reference>
<comment type="caution">
    <text evidence="2">The sequence shown here is derived from an EMBL/GenBank/DDBJ whole genome shotgun (WGS) entry which is preliminary data.</text>
</comment>
<accession>A0A328TR92</accession>
<evidence type="ECO:0000256" key="1">
    <source>
        <dbReference type="SAM" id="MobiDB-lite"/>
    </source>
</evidence>
<proteinExistence type="predicted"/>
<sequence>MKTDAARRIVENGGLLAKDSVLSIIDFAESAERKIKQLISDLNQSKASQEAAERERDELRAERDGAMESALAVADVWVRRAKDAEAELARRDAAAGEPEFYVRYRSDGGYEGPLHKDATEECRKQSWSPLYTTPPAASVNSPVIPEGWKIVPTELTRGMQNAWDSAPNCNGDYEDENMRNAYRALIASAPSIKGWKLVPLKAFPSQWAAGQKAFDSAGINKIDPVYHAMVEAAPAPGGDAE</sequence>
<feature type="region of interest" description="Disordered" evidence="1">
    <location>
        <begin position="42"/>
        <end position="64"/>
    </location>
</feature>
<evidence type="ECO:0000313" key="3">
    <source>
        <dbReference type="Proteomes" id="UP000244334"/>
    </source>
</evidence>
<gene>
    <name evidence="2" type="ORF">ACZ87_00194</name>
</gene>
<dbReference type="RefSeq" id="WP_162475302.1">
    <property type="nucleotide sequence ID" value="NZ_LJAM02000006.1"/>
</dbReference>
<keyword evidence="3" id="KW-1185">Reference proteome</keyword>
<name>A0A328TR92_9GAMM</name>
<feature type="compositionally biased region" description="Basic and acidic residues" evidence="1">
    <location>
        <begin position="51"/>
        <end position="64"/>
    </location>
</feature>
<dbReference type="EMBL" id="LJAM02000006">
    <property type="protein sequence ID" value="RAP72988.1"/>
    <property type="molecule type" value="Genomic_DNA"/>
</dbReference>